<evidence type="ECO:0000313" key="2">
    <source>
        <dbReference type="Proteomes" id="UP000777438"/>
    </source>
</evidence>
<name>A0A9P8VS30_9HYPO</name>
<dbReference type="Proteomes" id="UP000777438">
    <property type="component" value="Unassembled WGS sequence"/>
</dbReference>
<dbReference type="EMBL" id="JAGPYM010000038">
    <property type="protein sequence ID" value="KAH6874535.1"/>
    <property type="molecule type" value="Genomic_DNA"/>
</dbReference>
<dbReference type="AlphaFoldDB" id="A0A9P8VS30"/>
<proteinExistence type="predicted"/>
<sequence length="358" mass="40757">MDTQVNIPRQLQAFAEGVLPLLPVIHPLHLRSLGESVMAGSRIPWDEFLLFYLCSGLGILILNANTLCGVTSEHSSALSWLPMAQFTLEVEVARDGITHVRARILMGLLMKCIGKPSSRHFAIAMEVLVRSYGSQEKWAEDISVVALTLFYLIREHPTRMYFPQIPLMLPKLVLPDEQSLVENYGSAFALSANRYMIYAENFFSVPIQTPLKQLEHIMPYPKCRQESKERVYAYINSQHHRMAIFFGQDITARQQWLDALKSLHLPDRLRIIHEECETLEILAFLCRRGVIDPALWATSAGPTLTFLGHVMTLSHYLEEHYHMVSYCSTMICSPPSLLELGISERIIGNEIDNENYAQ</sequence>
<evidence type="ECO:0000313" key="1">
    <source>
        <dbReference type="EMBL" id="KAH6874535.1"/>
    </source>
</evidence>
<accession>A0A9P8VS30</accession>
<protein>
    <submittedName>
        <fullName evidence="1">Uncharacterized protein</fullName>
    </submittedName>
</protein>
<keyword evidence="2" id="KW-1185">Reference proteome</keyword>
<reference evidence="1 2" key="1">
    <citation type="journal article" date="2021" name="Nat. Commun.">
        <title>Genetic determinants of endophytism in the Arabidopsis root mycobiome.</title>
        <authorList>
            <person name="Mesny F."/>
            <person name="Miyauchi S."/>
            <person name="Thiergart T."/>
            <person name="Pickel B."/>
            <person name="Atanasova L."/>
            <person name="Karlsson M."/>
            <person name="Huettel B."/>
            <person name="Barry K.W."/>
            <person name="Haridas S."/>
            <person name="Chen C."/>
            <person name="Bauer D."/>
            <person name="Andreopoulos W."/>
            <person name="Pangilinan J."/>
            <person name="LaButti K."/>
            <person name="Riley R."/>
            <person name="Lipzen A."/>
            <person name="Clum A."/>
            <person name="Drula E."/>
            <person name="Henrissat B."/>
            <person name="Kohler A."/>
            <person name="Grigoriev I.V."/>
            <person name="Martin F.M."/>
            <person name="Hacquard S."/>
        </authorList>
    </citation>
    <scope>NUCLEOTIDE SEQUENCE [LARGE SCALE GENOMIC DNA]</scope>
    <source>
        <strain evidence="1 2">MPI-CAGE-CH-0241</strain>
    </source>
</reference>
<gene>
    <name evidence="1" type="ORF">B0T10DRAFT_552788</name>
</gene>
<organism evidence="1 2">
    <name type="scientific">Thelonectria olida</name>
    <dbReference type="NCBI Taxonomy" id="1576542"/>
    <lineage>
        <taxon>Eukaryota</taxon>
        <taxon>Fungi</taxon>
        <taxon>Dikarya</taxon>
        <taxon>Ascomycota</taxon>
        <taxon>Pezizomycotina</taxon>
        <taxon>Sordariomycetes</taxon>
        <taxon>Hypocreomycetidae</taxon>
        <taxon>Hypocreales</taxon>
        <taxon>Nectriaceae</taxon>
        <taxon>Thelonectria</taxon>
    </lineage>
</organism>
<dbReference type="OrthoDB" id="5106737at2759"/>
<comment type="caution">
    <text evidence="1">The sequence shown here is derived from an EMBL/GenBank/DDBJ whole genome shotgun (WGS) entry which is preliminary data.</text>
</comment>